<comment type="similarity">
    <text evidence="3 15">Belongs to the anthranilate synthase component I family.</text>
</comment>
<proteinExistence type="inferred from homology"/>
<evidence type="ECO:0000256" key="5">
    <source>
        <dbReference type="ARBA" id="ARBA00012266"/>
    </source>
</evidence>
<dbReference type="Proteomes" id="UP000248714">
    <property type="component" value="Unassembled WGS sequence"/>
</dbReference>
<evidence type="ECO:0000256" key="6">
    <source>
        <dbReference type="ARBA" id="ARBA00020653"/>
    </source>
</evidence>
<evidence type="ECO:0000256" key="8">
    <source>
        <dbReference type="ARBA" id="ARBA00022723"/>
    </source>
</evidence>
<dbReference type="InterPro" id="IPR019999">
    <property type="entry name" value="Anth_synth_I-like"/>
</dbReference>
<keyword evidence="10 15" id="KW-0460">Magnesium</keyword>
<reference evidence="18 20" key="1">
    <citation type="submission" date="2018-05" db="EMBL/GenBank/DDBJ databases">
        <title>Genomic Encyclopedia of Type Strains, Phase IV (KMG-IV): sequencing the most valuable type-strain genomes for metagenomic binning, comparative biology and taxonomic classification.</title>
        <authorList>
            <person name="Goeker M."/>
        </authorList>
    </citation>
    <scope>NUCLEOTIDE SEQUENCE [LARGE SCALE GENOMIC DNA]</scope>
    <source>
        <strain evidence="19 21">DSM 45479</strain>
        <strain evidence="18 20">DSM 45480</strain>
    </source>
</reference>
<dbReference type="SUPFAM" id="SSF56322">
    <property type="entry name" value="ADC synthase"/>
    <property type="match status" value="1"/>
</dbReference>
<dbReference type="EMBL" id="QLTT01000009">
    <property type="protein sequence ID" value="RAS61567.1"/>
    <property type="molecule type" value="Genomic_DNA"/>
</dbReference>
<dbReference type="GO" id="GO:0004049">
    <property type="term" value="F:anthranilate synthase activity"/>
    <property type="evidence" value="ECO:0007669"/>
    <property type="project" value="UniProtKB-EC"/>
</dbReference>
<sequence length="512" mass="55253">MVSVIGAVAAAGLGAVSPTREEFRELAVNRRVIPVVRRLLADAETPVGLYRKLAADRPGTFLFESAENGRSWSRWSFIGVRSSAALTATGGEAYWTGTRPVGLPDGGDPLQALRETVEVLRTDPLPGLPPLTGGMVGYIGYDAVRRLERLPVIAEDDLKIPELVMLLATDLAALDHHEGSVTLIANAINWDDSPERVDAAYDDAVRRLDEMTVALHTPAPPTAAVFSRPKPQFRRRRSQAEHFAAVEKAKEAIRAGEAFQVVVSQRFEIETDADALDIYRVLRATNPSPYMYLLRLEGFDIVGSSPESLVTVRDGKATTHPIAGTRWRSEDPEEDALLEKDLLADHKERAEHLMLVDLGRNDLGRVCKPGSVHVVDFFKVERYSHVMHIVSTVTGELAEGKTAYDAVAACFPAGTLSGAPKPRAMELIEELEPTRRGLYGGVVGYFDFAGDADTAIAIRTALVRGGVAYVQAGGGIVADSDPLAEDNECLNKAGAVLAAIATAQTMAPAVDR</sequence>
<evidence type="ECO:0000256" key="11">
    <source>
        <dbReference type="ARBA" id="ARBA00023141"/>
    </source>
</evidence>
<evidence type="ECO:0000256" key="2">
    <source>
        <dbReference type="ARBA" id="ARBA00004873"/>
    </source>
</evidence>
<comment type="cofactor">
    <cofactor evidence="1 15">
        <name>Mg(2+)</name>
        <dbReference type="ChEBI" id="CHEBI:18420"/>
    </cofactor>
</comment>
<evidence type="ECO:0000256" key="14">
    <source>
        <dbReference type="ARBA" id="ARBA00047683"/>
    </source>
</evidence>
<comment type="pathway">
    <text evidence="2 15">Amino-acid biosynthesis; L-tryptophan biosynthesis; L-tryptophan from chorismate: step 1/5.</text>
</comment>
<dbReference type="Gene3D" id="3.60.120.10">
    <property type="entry name" value="Anthranilate synthase"/>
    <property type="match status" value="1"/>
</dbReference>
<dbReference type="EC" id="4.1.3.27" evidence="5 15"/>
<feature type="domain" description="Anthranilate synthase component I N-terminal" evidence="17">
    <location>
        <begin position="42"/>
        <end position="183"/>
    </location>
</feature>
<keyword evidence="21" id="KW-1185">Reference proteome</keyword>
<feature type="domain" description="Chorismate-utilising enzyme C-terminal" evidence="16">
    <location>
        <begin position="239"/>
        <end position="492"/>
    </location>
</feature>
<evidence type="ECO:0000256" key="13">
    <source>
        <dbReference type="ARBA" id="ARBA00025634"/>
    </source>
</evidence>
<evidence type="ECO:0000313" key="20">
    <source>
        <dbReference type="Proteomes" id="UP000246005"/>
    </source>
</evidence>
<dbReference type="OrthoDB" id="3518032at2"/>
<organism evidence="18 20">
    <name type="scientific">Lentzea atacamensis</name>
    <dbReference type="NCBI Taxonomy" id="531938"/>
    <lineage>
        <taxon>Bacteria</taxon>
        <taxon>Bacillati</taxon>
        <taxon>Actinomycetota</taxon>
        <taxon>Actinomycetes</taxon>
        <taxon>Pseudonocardiales</taxon>
        <taxon>Pseudonocardiaceae</taxon>
        <taxon>Lentzea</taxon>
    </lineage>
</organism>
<protein>
    <recommendedName>
        <fullName evidence="6 15">Anthranilate synthase component 1</fullName>
        <ecNumber evidence="5 15">4.1.3.27</ecNumber>
    </recommendedName>
</protein>
<dbReference type="NCBIfam" id="NF010086">
    <property type="entry name" value="PRK13571.1"/>
    <property type="match status" value="1"/>
</dbReference>
<keyword evidence="7 15" id="KW-0028">Amino-acid biosynthesis</keyword>
<keyword evidence="12 15" id="KW-0456">Lyase</keyword>
<keyword evidence="9 15" id="KW-0822">Tryptophan biosynthesis</keyword>
<dbReference type="PANTHER" id="PTHR11236">
    <property type="entry name" value="AMINOBENZOATE/ANTHRANILATE SYNTHASE"/>
    <property type="match status" value="1"/>
</dbReference>
<evidence type="ECO:0000256" key="15">
    <source>
        <dbReference type="RuleBase" id="RU364045"/>
    </source>
</evidence>
<dbReference type="AlphaFoldDB" id="A0A316I6I7"/>
<evidence type="ECO:0000256" key="12">
    <source>
        <dbReference type="ARBA" id="ARBA00023239"/>
    </source>
</evidence>
<accession>A0A316I6I7</accession>
<keyword evidence="8 15" id="KW-0479">Metal-binding</keyword>
<evidence type="ECO:0000256" key="7">
    <source>
        <dbReference type="ARBA" id="ARBA00022605"/>
    </source>
</evidence>
<dbReference type="InterPro" id="IPR005256">
    <property type="entry name" value="Anth_synth_I_PabB"/>
</dbReference>
<gene>
    <name evidence="15" type="primary">trpE</name>
    <name evidence="19" type="ORF">C8D87_1099</name>
    <name evidence="18" type="ORF">C8D88_102117</name>
</gene>
<evidence type="ECO:0000256" key="10">
    <source>
        <dbReference type="ARBA" id="ARBA00022842"/>
    </source>
</evidence>
<dbReference type="GO" id="GO:0000162">
    <property type="term" value="P:L-tryptophan biosynthetic process"/>
    <property type="evidence" value="ECO:0007669"/>
    <property type="project" value="UniProtKB-UniPathway"/>
</dbReference>
<evidence type="ECO:0000259" key="17">
    <source>
        <dbReference type="Pfam" id="PF04715"/>
    </source>
</evidence>
<evidence type="ECO:0000313" key="21">
    <source>
        <dbReference type="Proteomes" id="UP000248714"/>
    </source>
</evidence>
<dbReference type="Pfam" id="PF04715">
    <property type="entry name" value="Anth_synt_I_N"/>
    <property type="match status" value="1"/>
</dbReference>
<dbReference type="Proteomes" id="UP000246005">
    <property type="component" value="Unassembled WGS sequence"/>
</dbReference>
<dbReference type="RefSeq" id="WP_109633493.1">
    <property type="nucleotide sequence ID" value="NZ_QGHB01000002.1"/>
</dbReference>
<dbReference type="InterPro" id="IPR006805">
    <property type="entry name" value="Anth_synth_I_N"/>
</dbReference>
<evidence type="ECO:0000313" key="19">
    <source>
        <dbReference type="EMBL" id="RAS61567.1"/>
    </source>
</evidence>
<dbReference type="InterPro" id="IPR015890">
    <property type="entry name" value="Chorismate_C"/>
</dbReference>
<evidence type="ECO:0000256" key="9">
    <source>
        <dbReference type="ARBA" id="ARBA00022822"/>
    </source>
</evidence>
<evidence type="ECO:0000256" key="3">
    <source>
        <dbReference type="ARBA" id="ARBA00009562"/>
    </source>
</evidence>
<evidence type="ECO:0000313" key="18">
    <source>
        <dbReference type="EMBL" id="PWK88851.1"/>
    </source>
</evidence>
<dbReference type="InterPro" id="IPR005801">
    <property type="entry name" value="ADC_synthase"/>
</dbReference>
<comment type="catalytic activity">
    <reaction evidence="14 15">
        <text>chorismate + L-glutamine = anthranilate + pyruvate + L-glutamate + H(+)</text>
        <dbReference type="Rhea" id="RHEA:21732"/>
        <dbReference type="ChEBI" id="CHEBI:15361"/>
        <dbReference type="ChEBI" id="CHEBI:15378"/>
        <dbReference type="ChEBI" id="CHEBI:16567"/>
        <dbReference type="ChEBI" id="CHEBI:29748"/>
        <dbReference type="ChEBI" id="CHEBI:29985"/>
        <dbReference type="ChEBI" id="CHEBI:58359"/>
        <dbReference type="EC" id="4.1.3.27"/>
    </reaction>
</comment>
<dbReference type="GO" id="GO:0046872">
    <property type="term" value="F:metal ion binding"/>
    <property type="evidence" value="ECO:0007669"/>
    <property type="project" value="UniProtKB-KW"/>
</dbReference>
<dbReference type="NCBIfam" id="TIGR00564">
    <property type="entry name" value="trpE_most"/>
    <property type="match status" value="1"/>
</dbReference>
<dbReference type="UniPathway" id="UPA00035">
    <property type="reaction ID" value="UER00040"/>
</dbReference>
<keyword evidence="11 15" id="KW-0057">Aromatic amino acid biosynthesis</keyword>
<dbReference type="PRINTS" id="PR00095">
    <property type="entry name" value="ANTSNTHASEI"/>
</dbReference>
<name>A0A316I6I7_9PSEU</name>
<comment type="subunit">
    <text evidence="4 15">Heterotetramer consisting of two non-identical subunits: a beta subunit (TrpG) and a large alpha subunit (TrpE).</text>
</comment>
<dbReference type="EMBL" id="QGHB01000002">
    <property type="protein sequence ID" value="PWK88851.1"/>
    <property type="molecule type" value="Genomic_DNA"/>
</dbReference>
<dbReference type="Pfam" id="PF00425">
    <property type="entry name" value="Chorismate_bind"/>
    <property type="match status" value="1"/>
</dbReference>
<evidence type="ECO:0000256" key="4">
    <source>
        <dbReference type="ARBA" id="ARBA00011575"/>
    </source>
</evidence>
<dbReference type="PANTHER" id="PTHR11236:SF46">
    <property type="entry name" value="ANTHRANILATE SYNTHASE COMPONENT 1"/>
    <property type="match status" value="1"/>
</dbReference>
<comment type="caution">
    <text evidence="18">The sequence shown here is derived from an EMBL/GenBank/DDBJ whole genome shotgun (WGS) entry which is preliminary data.</text>
</comment>
<evidence type="ECO:0000259" key="16">
    <source>
        <dbReference type="Pfam" id="PF00425"/>
    </source>
</evidence>
<evidence type="ECO:0000256" key="1">
    <source>
        <dbReference type="ARBA" id="ARBA00001946"/>
    </source>
</evidence>
<comment type="function">
    <text evidence="13 15">Part of a heterotetrameric complex that catalyzes the two-step biosynthesis of anthranilate, an intermediate in the biosynthesis of L-tryptophan. In the first step, the glutamine-binding beta subunit (TrpG) of anthranilate synthase (AS) provides the glutamine amidotransferase activity which generates ammonia as a substrate that, along with chorismate, is used in the second step, catalyzed by the large alpha subunit of AS (TrpE) to produce anthranilate. In the absence of TrpG, TrpE can synthesize anthranilate directly from chorismate and high concentrations of ammonia.</text>
</comment>